<keyword evidence="3" id="KW-0813">Transport</keyword>
<evidence type="ECO:0000313" key="16">
    <source>
        <dbReference type="Proteomes" id="UP000214746"/>
    </source>
</evidence>
<keyword evidence="9 12" id="KW-1133">Transmembrane helix</keyword>
<dbReference type="PANTHER" id="PTHR30433">
    <property type="entry name" value="CHEMOTAXIS PROTEIN MOTA"/>
    <property type="match status" value="1"/>
</dbReference>
<comment type="similarity">
    <text evidence="2">Belongs to the MotA family.</text>
</comment>
<evidence type="ECO:0000259" key="14">
    <source>
        <dbReference type="Pfam" id="PF20560"/>
    </source>
</evidence>
<comment type="subcellular location">
    <subcellularLocation>
        <location evidence="1">Cell membrane</location>
        <topology evidence="1">Multi-pass membrane protein</topology>
    </subcellularLocation>
</comment>
<proteinExistence type="inferred from homology"/>
<evidence type="ECO:0000256" key="1">
    <source>
        <dbReference type="ARBA" id="ARBA00004651"/>
    </source>
</evidence>
<accession>A0A2W1NXI2</accession>
<feature type="transmembrane region" description="Helical" evidence="12">
    <location>
        <begin position="34"/>
        <end position="53"/>
    </location>
</feature>
<dbReference type="InterPro" id="IPR000540">
    <property type="entry name" value="Flag_MotA_CS"/>
</dbReference>
<keyword evidence="15" id="KW-0969">Cilium</keyword>
<dbReference type="InterPro" id="IPR047055">
    <property type="entry name" value="MotA-like"/>
</dbReference>
<evidence type="ECO:0000256" key="8">
    <source>
        <dbReference type="ARBA" id="ARBA00022781"/>
    </source>
</evidence>
<keyword evidence="15" id="KW-0966">Cell projection</keyword>
<dbReference type="Pfam" id="PF01618">
    <property type="entry name" value="MotA_ExbB"/>
    <property type="match status" value="1"/>
</dbReference>
<dbReference type="PANTHER" id="PTHR30433:SF3">
    <property type="entry name" value="MOTILITY PROTEIN A"/>
    <property type="match status" value="1"/>
</dbReference>
<keyword evidence="5" id="KW-0145">Chemotaxis</keyword>
<organism evidence="15 16">
    <name type="scientific">Paenibacillus xerothermodurans</name>
    <dbReference type="NCBI Taxonomy" id="1977292"/>
    <lineage>
        <taxon>Bacteria</taxon>
        <taxon>Bacillati</taxon>
        <taxon>Bacillota</taxon>
        <taxon>Bacilli</taxon>
        <taxon>Bacillales</taxon>
        <taxon>Paenibacillaceae</taxon>
        <taxon>Paenibacillus</taxon>
    </lineage>
</organism>
<dbReference type="OrthoDB" id="9806929at2"/>
<keyword evidence="6 12" id="KW-0812">Transmembrane</keyword>
<feature type="transmembrane region" description="Helical" evidence="12">
    <location>
        <begin position="146"/>
        <end position="170"/>
    </location>
</feature>
<protein>
    <submittedName>
        <fullName evidence="15">Flagellar motor protein MotA</fullName>
    </submittedName>
</protein>
<dbReference type="Pfam" id="PF20560">
    <property type="entry name" value="MotA_N"/>
    <property type="match status" value="1"/>
</dbReference>
<evidence type="ECO:0000256" key="2">
    <source>
        <dbReference type="ARBA" id="ARBA00008038"/>
    </source>
</evidence>
<dbReference type="Proteomes" id="UP000214746">
    <property type="component" value="Unassembled WGS sequence"/>
</dbReference>
<keyword evidence="10" id="KW-0406">Ion transport</keyword>
<gene>
    <name evidence="15" type="ORF">CBW46_017775</name>
</gene>
<evidence type="ECO:0000256" key="9">
    <source>
        <dbReference type="ARBA" id="ARBA00022989"/>
    </source>
</evidence>
<feature type="domain" description="Motility protein A N-terminal" evidence="14">
    <location>
        <begin position="6"/>
        <end position="92"/>
    </location>
</feature>
<keyword evidence="4" id="KW-1003">Cell membrane</keyword>
<reference evidence="15" key="1">
    <citation type="submission" date="2018-06" db="EMBL/GenBank/DDBJ databases">
        <title>Paenibacillus xerothermodurans sp. nov. an extremely dry heat resistant spore forming bacterium isolated from the soil of Cape Canaveral, Florida.</title>
        <authorList>
            <person name="Seuylemezian A."/>
            <person name="Kaur N."/>
            <person name="Patil P."/>
            <person name="Patil P."/>
            <person name="Mayilraj S."/>
            <person name="Vaishampayan P."/>
        </authorList>
    </citation>
    <scope>NUCLEOTIDE SEQUENCE [LARGE SCALE GENOMIC DNA]</scope>
    <source>
        <strain evidence="15">ATCC 27380</strain>
    </source>
</reference>
<dbReference type="InterPro" id="IPR046786">
    <property type="entry name" value="MotA_N"/>
</dbReference>
<evidence type="ECO:0000256" key="3">
    <source>
        <dbReference type="ARBA" id="ARBA00022448"/>
    </source>
</evidence>
<dbReference type="NCBIfam" id="NF005997">
    <property type="entry name" value="PRK08124.1"/>
    <property type="match status" value="1"/>
</dbReference>
<name>A0A2W1NXI2_PAEXE</name>
<evidence type="ECO:0000256" key="5">
    <source>
        <dbReference type="ARBA" id="ARBA00022500"/>
    </source>
</evidence>
<keyword evidence="16" id="KW-1185">Reference proteome</keyword>
<evidence type="ECO:0000259" key="13">
    <source>
        <dbReference type="Pfam" id="PF01618"/>
    </source>
</evidence>
<dbReference type="GO" id="GO:1902600">
    <property type="term" value="P:proton transmembrane transport"/>
    <property type="evidence" value="ECO:0007669"/>
    <property type="project" value="UniProtKB-KW"/>
</dbReference>
<dbReference type="GO" id="GO:0006935">
    <property type="term" value="P:chemotaxis"/>
    <property type="evidence" value="ECO:0007669"/>
    <property type="project" value="UniProtKB-KW"/>
</dbReference>
<dbReference type="InterPro" id="IPR002898">
    <property type="entry name" value="MotA_ExbB_proton_chnl"/>
</dbReference>
<dbReference type="GO" id="GO:0005886">
    <property type="term" value="C:plasma membrane"/>
    <property type="evidence" value="ECO:0007669"/>
    <property type="project" value="UniProtKB-SubCell"/>
</dbReference>
<evidence type="ECO:0000313" key="15">
    <source>
        <dbReference type="EMBL" id="PZE19568.1"/>
    </source>
</evidence>
<keyword evidence="15" id="KW-0282">Flagellum</keyword>
<sequence length="263" mass="28413">MEKSTIIGCVLAVIAVGVGMVLKGASLAALANPAALLIIFVGTAAALFIGFPLEDLKKFPKLIKLVFTEQKLVSKMELVELFSEWVSITRREGLLSLEAQIERVDNPFLKSGLRLIVDGNDQEFVRDVLLEDISAMEERHRSGAHIFVQAGTYAPTLGVLGAVVGLIAALGNLAEVEALGHLISAAFVATLLGIFSGYVMWHPIANKLKQKSKKEAEIRMMMVEGLLSIQSGVSVTAVRQKLMIFLPTSARPSEDDEQGGRDE</sequence>
<dbReference type="AlphaFoldDB" id="A0A2W1NXI2"/>
<keyword evidence="8" id="KW-0375">Hydrogen ion transport</keyword>
<evidence type="ECO:0000256" key="10">
    <source>
        <dbReference type="ARBA" id="ARBA00023065"/>
    </source>
</evidence>
<evidence type="ECO:0000256" key="6">
    <source>
        <dbReference type="ARBA" id="ARBA00022692"/>
    </source>
</evidence>
<keyword evidence="11 12" id="KW-0472">Membrane</keyword>
<comment type="caution">
    <text evidence="15">The sequence shown here is derived from an EMBL/GenBank/DDBJ whole genome shotgun (WGS) entry which is preliminary data.</text>
</comment>
<evidence type="ECO:0000256" key="7">
    <source>
        <dbReference type="ARBA" id="ARBA00022779"/>
    </source>
</evidence>
<dbReference type="PROSITE" id="PS01307">
    <property type="entry name" value="MOTA"/>
    <property type="match status" value="1"/>
</dbReference>
<feature type="transmembrane region" description="Helical" evidence="12">
    <location>
        <begin position="182"/>
        <end position="201"/>
    </location>
</feature>
<dbReference type="EMBL" id="NHRJ02000015">
    <property type="protein sequence ID" value="PZE19568.1"/>
    <property type="molecule type" value="Genomic_DNA"/>
</dbReference>
<dbReference type="RefSeq" id="WP_089201313.1">
    <property type="nucleotide sequence ID" value="NZ_NHRJ02000015.1"/>
</dbReference>
<keyword evidence="7" id="KW-0283">Flagellar rotation</keyword>
<evidence type="ECO:0000256" key="12">
    <source>
        <dbReference type="SAM" id="Phobius"/>
    </source>
</evidence>
<feature type="domain" description="MotA/TolQ/ExbB proton channel" evidence="13">
    <location>
        <begin position="102"/>
        <end position="218"/>
    </location>
</feature>
<evidence type="ECO:0000256" key="11">
    <source>
        <dbReference type="ARBA" id="ARBA00023136"/>
    </source>
</evidence>
<evidence type="ECO:0000256" key="4">
    <source>
        <dbReference type="ARBA" id="ARBA00022475"/>
    </source>
</evidence>
<dbReference type="GO" id="GO:0071978">
    <property type="term" value="P:bacterial-type flagellum-dependent swarming motility"/>
    <property type="evidence" value="ECO:0007669"/>
    <property type="project" value="InterPro"/>
</dbReference>